<reference evidence="2 3" key="1">
    <citation type="submission" date="2020-02" db="EMBL/GenBank/DDBJ databases">
        <title>Characterization of phylogenetic diversity of novel bifidobacterial species isolated in Czech ZOOs.</title>
        <authorList>
            <person name="Lugli G.A."/>
            <person name="Vera N.B."/>
            <person name="Ventura M."/>
        </authorList>
    </citation>
    <scope>NUCLEOTIDE SEQUENCE [LARGE SCALE GENOMIC DNA]</scope>
    <source>
        <strain evidence="2 3">DSM 109957</strain>
    </source>
</reference>
<protein>
    <submittedName>
        <fullName evidence="2">Uncharacterized protein</fullName>
    </submittedName>
</protein>
<evidence type="ECO:0000313" key="2">
    <source>
        <dbReference type="EMBL" id="NMM93865.1"/>
    </source>
</evidence>
<dbReference type="RefSeq" id="WP_169171920.1">
    <property type="nucleotide sequence ID" value="NZ_JAAIII010000003.1"/>
</dbReference>
<dbReference type="EMBL" id="JAAIII010000003">
    <property type="protein sequence ID" value="NMM93865.1"/>
    <property type="molecule type" value="Genomic_DNA"/>
</dbReference>
<feature type="region of interest" description="Disordered" evidence="1">
    <location>
        <begin position="61"/>
        <end position="84"/>
    </location>
</feature>
<evidence type="ECO:0000313" key="3">
    <source>
        <dbReference type="Proteomes" id="UP000532194"/>
    </source>
</evidence>
<sequence length="104" mass="11267">MLEHHPPETEDGDGGDDGRSLRVLAWRKWSQDTMLRASMANSLMLLLANYRAAHGVTDDAKPVLFSPPGTSPNDSGGSDSGVWVDHDPSYEEMLAFLNAGGRRG</sequence>
<keyword evidence="3" id="KW-1185">Reference proteome</keyword>
<name>A0A7Y0EP72_9BIFI</name>
<accession>A0A7Y0EP72</accession>
<comment type="caution">
    <text evidence="2">The sequence shown here is derived from an EMBL/GenBank/DDBJ whole genome shotgun (WGS) entry which is preliminary data.</text>
</comment>
<dbReference type="AlphaFoldDB" id="A0A7Y0EP72"/>
<evidence type="ECO:0000256" key="1">
    <source>
        <dbReference type="SAM" id="MobiDB-lite"/>
    </source>
</evidence>
<proteinExistence type="predicted"/>
<dbReference type="Proteomes" id="UP000532194">
    <property type="component" value="Unassembled WGS sequence"/>
</dbReference>
<gene>
    <name evidence="2" type="ORF">G1C95_1052</name>
</gene>
<organism evidence="2 3">
    <name type="scientific">Bifidobacterium oedipodis</name>
    <dbReference type="NCBI Taxonomy" id="2675322"/>
    <lineage>
        <taxon>Bacteria</taxon>
        <taxon>Bacillati</taxon>
        <taxon>Actinomycetota</taxon>
        <taxon>Actinomycetes</taxon>
        <taxon>Bifidobacteriales</taxon>
        <taxon>Bifidobacteriaceae</taxon>
        <taxon>Bifidobacterium</taxon>
    </lineage>
</organism>